<dbReference type="PANTHER" id="PTHR35971:SF5">
    <property type="entry name" value="OBSCURIN LIKE CYTOSKELETAL ADAPTOR 1"/>
    <property type="match status" value="1"/>
</dbReference>
<keyword evidence="5" id="KW-0812">Transmembrane</keyword>
<dbReference type="Proteomes" id="UP000596742">
    <property type="component" value="Unassembled WGS sequence"/>
</dbReference>
<keyword evidence="4" id="KW-1015">Disulfide bond</keyword>
<dbReference type="OrthoDB" id="6159398at2759"/>
<evidence type="ECO:0000256" key="5">
    <source>
        <dbReference type="SAM" id="Phobius"/>
    </source>
</evidence>
<evidence type="ECO:0000256" key="3">
    <source>
        <dbReference type="ARBA" id="ARBA00022553"/>
    </source>
</evidence>
<dbReference type="AlphaFoldDB" id="A0A8B6F8X3"/>
<feature type="domain" description="Ig-like" evidence="7">
    <location>
        <begin position="173"/>
        <end position="255"/>
    </location>
</feature>
<dbReference type="InterPro" id="IPR052385">
    <property type="entry name" value="Obscurin/Obscurin-like_Reg"/>
</dbReference>
<evidence type="ECO:0000256" key="4">
    <source>
        <dbReference type="ARBA" id="ARBA00023157"/>
    </source>
</evidence>
<organism evidence="8 9">
    <name type="scientific">Mytilus galloprovincialis</name>
    <name type="common">Mediterranean mussel</name>
    <dbReference type="NCBI Taxonomy" id="29158"/>
    <lineage>
        <taxon>Eukaryota</taxon>
        <taxon>Metazoa</taxon>
        <taxon>Spiralia</taxon>
        <taxon>Lophotrochozoa</taxon>
        <taxon>Mollusca</taxon>
        <taxon>Bivalvia</taxon>
        <taxon>Autobranchia</taxon>
        <taxon>Pteriomorphia</taxon>
        <taxon>Mytilida</taxon>
        <taxon>Mytiloidea</taxon>
        <taxon>Mytilidae</taxon>
        <taxon>Mytilinae</taxon>
        <taxon>Mytilus</taxon>
    </lineage>
</organism>
<dbReference type="InterPro" id="IPR013098">
    <property type="entry name" value="Ig_I-set"/>
</dbReference>
<dbReference type="InterPro" id="IPR013783">
    <property type="entry name" value="Ig-like_fold"/>
</dbReference>
<comment type="caution">
    <text evidence="8">The sequence shown here is derived from an EMBL/GenBank/DDBJ whole genome shotgun (WGS) entry which is preliminary data.</text>
</comment>
<keyword evidence="6" id="KW-0732">Signal</keyword>
<keyword evidence="3" id="KW-0597">Phosphoprotein</keyword>
<evidence type="ECO:0000256" key="1">
    <source>
        <dbReference type="ARBA" id="ARBA00004496"/>
    </source>
</evidence>
<dbReference type="CDD" id="cd00096">
    <property type="entry name" value="Ig"/>
    <property type="match status" value="1"/>
</dbReference>
<keyword evidence="2" id="KW-0963">Cytoplasm</keyword>
<dbReference type="PANTHER" id="PTHR35971">
    <property type="entry name" value="SI:DKEY-31G6.6"/>
    <property type="match status" value="1"/>
</dbReference>
<comment type="subcellular location">
    <subcellularLocation>
        <location evidence="1">Cytoplasm</location>
    </subcellularLocation>
</comment>
<dbReference type="PROSITE" id="PS50835">
    <property type="entry name" value="IG_LIKE"/>
    <property type="match status" value="1"/>
</dbReference>
<keyword evidence="5" id="KW-1133">Transmembrane helix</keyword>
<gene>
    <name evidence="8" type="ORF">MGAL_10B062651</name>
</gene>
<dbReference type="Gene3D" id="2.60.40.10">
    <property type="entry name" value="Immunoglobulins"/>
    <property type="match status" value="2"/>
</dbReference>
<evidence type="ECO:0000259" key="7">
    <source>
        <dbReference type="PROSITE" id="PS50835"/>
    </source>
</evidence>
<keyword evidence="5" id="KW-0472">Membrane</keyword>
<dbReference type="GO" id="GO:0005737">
    <property type="term" value="C:cytoplasm"/>
    <property type="evidence" value="ECO:0007669"/>
    <property type="project" value="UniProtKB-SubCell"/>
</dbReference>
<accession>A0A8B6F8X3</accession>
<name>A0A8B6F8X3_MYTGA</name>
<protein>
    <recommendedName>
        <fullName evidence="7">Ig-like domain-containing protein</fullName>
    </recommendedName>
</protein>
<feature type="chain" id="PRO_5032338417" description="Ig-like domain-containing protein" evidence="6">
    <location>
        <begin position="21"/>
        <end position="348"/>
    </location>
</feature>
<evidence type="ECO:0000256" key="2">
    <source>
        <dbReference type="ARBA" id="ARBA00022490"/>
    </source>
</evidence>
<dbReference type="SMART" id="SM00409">
    <property type="entry name" value="IG"/>
    <property type="match status" value="3"/>
</dbReference>
<dbReference type="Pfam" id="PF07679">
    <property type="entry name" value="I-set"/>
    <property type="match status" value="2"/>
</dbReference>
<keyword evidence="9" id="KW-1185">Reference proteome</keyword>
<proteinExistence type="predicted"/>
<sequence length="348" mass="39193">MKQLLPLLIFINCHMIQVSGVLEWTVTGKATDYGQNVTLFCHVPNCCPKDAGWDRWTPVQRTLFIDVKTGRPNKKYDGKAEKDGYTLIIQNLTKDDLNVSYSCLYGVTLGQSKFLLKEDVFTDKSDNKPTGRFSGIQITGIIIGVVVPLAVAVVVFVILYKKKRKKRSEADDPLLETEEPSSIEYIEGDDATLTCQVGPKNLHVDWLKDGKAVKLNRNCTTFRQGTEHNLIIKNVKPDDSGEYHVQVGNFSRKIQLKIIVYFLKDPSDIKCKEGEDAIFTCNVMVDSPSLLLLKDGNDITRNTNILEMPPDGTQRSFKLINTKQVDKGEYCMKVGKSSRKFKLNFKGT</sequence>
<feature type="transmembrane region" description="Helical" evidence="5">
    <location>
        <begin position="136"/>
        <end position="160"/>
    </location>
</feature>
<feature type="signal peptide" evidence="6">
    <location>
        <begin position="1"/>
        <end position="20"/>
    </location>
</feature>
<dbReference type="EMBL" id="UYJE01006501">
    <property type="protein sequence ID" value="VDI46525.1"/>
    <property type="molecule type" value="Genomic_DNA"/>
</dbReference>
<dbReference type="InterPro" id="IPR003599">
    <property type="entry name" value="Ig_sub"/>
</dbReference>
<evidence type="ECO:0000256" key="6">
    <source>
        <dbReference type="SAM" id="SignalP"/>
    </source>
</evidence>
<dbReference type="SUPFAM" id="SSF48726">
    <property type="entry name" value="Immunoglobulin"/>
    <property type="match status" value="2"/>
</dbReference>
<evidence type="ECO:0000313" key="9">
    <source>
        <dbReference type="Proteomes" id="UP000596742"/>
    </source>
</evidence>
<dbReference type="InterPro" id="IPR036179">
    <property type="entry name" value="Ig-like_dom_sf"/>
</dbReference>
<dbReference type="InterPro" id="IPR007110">
    <property type="entry name" value="Ig-like_dom"/>
</dbReference>
<evidence type="ECO:0000313" key="8">
    <source>
        <dbReference type="EMBL" id="VDI46525.1"/>
    </source>
</evidence>
<reference evidence="8" key="1">
    <citation type="submission" date="2018-11" db="EMBL/GenBank/DDBJ databases">
        <authorList>
            <person name="Alioto T."/>
            <person name="Alioto T."/>
        </authorList>
    </citation>
    <scope>NUCLEOTIDE SEQUENCE</scope>
</reference>